<gene>
    <name evidence="8" type="ORF">E2R57_06305</name>
</gene>
<evidence type="ECO:0000256" key="1">
    <source>
        <dbReference type="ARBA" id="ARBA00004651"/>
    </source>
</evidence>
<feature type="transmembrane region" description="Helical" evidence="6">
    <location>
        <begin position="245"/>
        <end position="265"/>
    </location>
</feature>
<accession>A0A4R5Y627</accession>
<keyword evidence="2" id="KW-1003">Cell membrane</keyword>
<dbReference type="STRING" id="683150.G205_00799"/>
<dbReference type="RefSeq" id="WP_133347358.1">
    <property type="nucleotide sequence ID" value="NZ_SMZQ01000002.1"/>
</dbReference>
<keyword evidence="4 6" id="KW-1133">Transmembrane helix</keyword>
<dbReference type="GO" id="GO:0140359">
    <property type="term" value="F:ABC-type transporter activity"/>
    <property type="evidence" value="ECO:0007669"/>
    <property type="project" value="InterPro"/>
</dbReference>
<evidence type="ECO:0000256" key="3">
    <source>
        <dbReference type="ARBA" id="ARBA00022692"/>
    </source>
</evidence>
<dbReference type="InterPro" id="IPR051449">
    <property type="entry name" value="ABC-2_transporter_component"/>
</dbReference>
<dbReference type="Proteomes" id="UP000294621">
    <property type="component" value="Unassembled WGS sequence"/>
</dbReference>
<feature type="transmembrane region" description="Helical" evidence="6">
    <location>
        <begin position="21"/>
        <end position="42"/>
    </location>
</feature>
<reference evidence="8 9" key="1">
    <citation type="submission" date="2019-03" db="EMBL/GenBank/DDBJ databases">
        <title>Genome Sequencing and Assembly of Various Microbes Isolated from Partially Reclaimed Soil and Acid Mine Drainage (AMD) Site.</title>
        <authorList>
            <person name="Steinbock B."/>
            <person name="Bechtold R."/>
            <person name="Sevigny J.L."/>
            <person name="Thomas D."/>
            <person name="Cuthill L.R."/>
            <person name="Aveiro Johannsen E.J."/>
            <person name="Thomas K."/>
            <person name="Ghosh A."/>
        </authorList>
    </citation>
    <scope>NUCLEOTIDE SEQUENCE [LARGE SCALE GENOMIC DNA]</scope>
    <source>
        <strain evidence="8 9">S-A1</strain>
    </source>
</reference>
<evidence type="ECO:0000256" key="4">
    <source>
        <dbReference type="ARBA" id="ARBA00022989"/>
    </source>
</evidence>
<comment type="caution">
    <text evidence="8">The sequence shown here is derived from an EMBL/GenBank/DDBJ whole genome shotgun (WGS) entry which is preliminary data.</text>
</comment>
<evidence type="ECO:0000259" key="7">
    <source>
        <dbReference type="Pfam" id="PF12698"/>
    </source>
</evidence>
<evidence type="ECO:0000313" key="9">
    <source>
        <dbReference type="Proteomes" id="UP000294621"/>
    </source>
</evidence>
<dbReference type="AlphaFoldDB" id="A0A4R5Y627"/>
<feature type="domain" description="ABC-2 type transporter transmembrane" evidence="7">
    <location>
        <begin position="22"/>
        <end position="377"/>
    </location>
</feature>
<keyword evidence="3 6" id="KW-0812">Transmembrane</keyword>
<dbReference type="Pfam" id="PF12698">
    <property type="entry name" value="ABC2_membrane_3"/>
    <property type="match status" value="1"/>
</dbReference>
<dbReference type="GO" id="GO:0005886">
    <property type="term" value="C:plasma membrane"/>
    <property type="evidence" value="ECO:0007669"/>
    <property type="project" value="UniProtKB-SubCell"/>
</dbReference>
<evidence type="ECO:0000256" key="6">
    <source>
        <dbReference type="SAM" id="Phobius"/>
    </source>
</evidence>
<dbReference type="InterPro" id="IPR013525">
    <property type="entry name" value="ABC2_TM"/>
</dbReference>
<organism evidence="8 9">
    <name type="scientific">Arthrobacter nitrophenolicus</name>
    <dbReference type="NCBI Taxonomy" id="683150"/>
    <lineage>
        <taxon>Bacteria</taxon>
        <taxon>Bacillati</taxon>
        <taxon>Actinomycetota</taxon>
        <taxon>Actinomycetes</taxon>
        <taxon>Micrococcales</taxon>
        <taxon>Micrococcaceae</taxon>
        <taxon>Arthrobacter</taxon>
    </lineage>
</organism>
<feature type="transmembrane region" description="Helical" evidence="6">
    <location>
        <begin position="299"/>
        <end position="320"/>
    </location>
</feature>
<protein>
    <submittedName>
        <fullName evidence="8">ABC transporter permease</fullName>
    </submittedName>
</protein>
<comment type="subcellular location">
    <subcellularLocation>
        <location evidence="1">Cell membrane</location>
        <topology evidence="1">Multi-pass membrane protein</topology>
    </subcellularLocation>
</comment>
<dbReference type="PANTHER" id="PTHR30294:SF38">
    <property type="entry name" value="TRANSPORT PERMEASE PROTEIN"/>
    <property type="match status" value="1"/>
</dbReference>
<feature type="transmembrane region" description="Helical" evidence="6">
    <location>
        <begin position="271"/>
        <end position="292"/>
    </location>
</feature>
<evidence type="ECO:0000313" key="8">
    <source>
        <dbReference type="EMBL" id="TDL40061.1"/>
    </source>
</evidence>
<feature type="transmembrane region" description="Helical" evidence="6">
    <location>
        <begin position="358"/>
        <end position="380"/>
    </location>
</feature>
<dbReference type="OrthoDB" id="4867262at2"/>
<evidence type="ECO:0000256" key="5">
    <source>
        <dbReference type="ARBA" id="ARBA00023136"/>
    </source>
</evidence>
<keyword evidence="5 6" id="KW-0472">Membrane</keyword>
<sequence length="388" mass="40078">MRSILGIAAVEVRLFLRDRSNIFFVFIFPLLLILLLGSQFGANSGQSRVALSGGADTELAKALSEQLAEDGVQVSAAGAATVRDQLSRGRTDVGIFISDGDAADFAAGRPTDLEVVTASQSAAQAVLQEVRASIQAVSTERRQQSLLESAGVGTAEAAAALAQARETVEQPRVELVDTGDVSREFQGLGRFDLGAAQQLLLFVFLSSLTGAATLIKSRRLGVVARVMAAPVASWQALAGQALGRFGIAAVQGGYIMAGTALLFGVDWGNPLPAALVLVVFCAVSAAAAMVIGSVMDNDAAAAGVGVGSGLVLAGLGGSMVPPEFFSETLQAVSWLTPHRWAYDAFADIQRHNGSLADILPQLGVLAAMALGLLALGSYLLQRSLGRAL</sequence>
<proteinExistence type="predicted"/>
<dbReference type="PANTHER" id="PTHR30294">
    <property type="entry name" value="MEMBRANE COMPONENT OF ABC TRANSPORTER YHHJ-RELATED"/>
    <property type="match status" value="1"/>
</dbReference>
<name>A0A4R5Y627_9MICC</name>
<feature type="transmembrane region" description="Helical" evidence="6">
    <location>
        <begin position="195"/>
        <end position="215"/>
    </location>
</feature>
<evidence type="ECO:0000256" key="2">
    <source>
        <dbReference type="ARBA" id="ARBA00022475"/>
    </source>
</evidence>
<dbReference type="EMBL" id="SMZQ01000002">
    <property type="protein sequence ID" value="TDL40061.1"/>
    <property type="molecule type" value="Genomic_DNA"/>
</dbReference>